<keyword evidence="2" id="KW-0472">Membrane</keyword>
<feature type="region of interest" description="Disordered" evidence="1">
    <location>
        <begin position="1"/>
        <end position="119"/>
    </location>
</feature>
<comment type="caution">
    <text evidence="3">The sequence shown here is derived from an EMBL/GenBank/DDBJ whole genome shotgun (WGS) entry which is preliminary data.</text>
</comment>
<feature type="region of interest" description="Disordered" evidence="1">
    <location>
        <begin position="204"/>
        <end position="240"/>
    </location>
</feature>
<evidence type="ECO:0000256" key="2">
    <source>
        <dbReference type="SAM" id="Phobius"/>
    </source>
</evidence>
<feature type="non-terminal residue" evidence="3">
    <location>
        <position position="356"/>
    </location>
</feature>
<protein>
    <submittedName>
        <fullName evidence="3">Uncharacterized protein</fullName>
    </submittedName>
</protein>
<sequence length="356" mass="37592">LAGKPPYATDEPDSFYETPAPQRRVRPPPPPNPNDRTSAYNLYDDYLPSGGGTANPSNRQSGVGALGMGLMNMQDSDDDSDDEGAYKPNRGAPASKNAALAAATGVIPRPPPNSPPQPPTIVAPRPGYAAPIAALNLAHSESTSVRAPPPPQPIEVPTLENPFEPPMAQVYHSNGATMHPPPSPGLPPSTPHPLQPSITPITPVFARPTKPGGITFTEPIPRTKPIMRGNTEGTILPGRGEKGDDFWRRFSMVAKIENKRPAGSKDSWWLKKTQGGTTRLSRWVWVIAVVLILAIAGISVIAWRASQSKPAHQAPTAIGGSANERPVTESVATGGVTATGSGSIKHVSPTHTVARR</sequence>
<feature type="compositionally biased region" description="Low complexity" evidence="1">
    <location>
        <begin position="333"/>
        <end position="343"/>
    </location>
</feature>
<feature type="region of interest" description="Disordered" evidence="1">
    <location>
        <begin position="333"/>
        <end position="356"/>
    </location>
</feature>
<feature type="transmembrane region" description="Helical" evidence="2">
    <location>
        <begin position="283"/>
        <end position="303"/>
    </location>
</feature>
<gene>
    <name evidence="3" type="ORF">P691DRAFT_621975</name>
</gene>
<dbReference type="EMBL" id="MU151066">
    <property type="protein sequence ID" value="KAF9452925.1"/>
    <property type="molecule type" value="Genomic_DNA"/>
</dbReference>
<feature type="compositionally biased region" description="Low complexity" evidence="1">
    <location>
        <begin position="92"/>
        <end position="103"/>
    </location>
</feature>
<proteinExistence type="predicted"/>
<reference evidence="3" key="1">
    <citation type="submission" date="2020-11" db="EMBL/GenBank/DDBJ databases">
        <authorList>
            <consortium name="DOE Joint Genome Institute"/>
            <person name="Ahrendt S."/>
            <person name="Riley R."/>
            <person name="Andreopoulos W."/>
            <person name="Labutti K."/>
            <person name="Pangilinan J."/>
            <person name="Ruiz-Duenas F.J."/>
            <person name="Barrasa J.M."/>
            <person name="Sanchez-Garcia M."/>
            <person name="Camarero S."/>
            <person name="Miyauchi S."/>
            <person name="Serrano A."/>
            <person name="Linde D."/>
            <person name="Babiker R."/>
            <person name="Drula E."/>
            <person name="Ayuso-Fernandez I."/>
            <person name="Pacheco R."/>
            <person name="Padilla G."/>
            <person name="Ferreira P."/>
            <person name="Barriuso J."/>
            <person name="Kellner H."/>
            <person name="Castanera R."/>
            <person name="Alfaro M."/>
            <person name="Ramirez L."/>
            <person name="Pisabarro A.G."/>
            <person name="Kuo A."/>
            <person name="Tritt A."/>
            <person name="Lipzen A."/>
            <person name="He G."/>
            <person name="Yan M."/>
            <person name="Ng V."/>
            <person name="Cullen D."/>
            <person name="Martin F."/>
            <person name="Rosso M.-N."/>
            <person name="Henrissat B."/>
            <person name="Hibbett D."/>
            <person name="Martinez A.T."/>
            <person name="Grigoriev I.V."/>
        </authorList>
    </citation>
    <scope>NUCLEOTIDE SEQUENCE</scope>
    <source>
        <strain evidence="3">MF-IS2</strain>
    </source>
</reference>
<keyword evidence="2" id="KW-0812">Transmembrane</keyword>
<feature type="compositionally biased region" description="Pro residues" evidence="1">
    <location>
        <begin position="108"/>
        <end position="119"/>
    </location>
</feature>
<organism evidence="3 4">
    <name type="scientific">Macrolepiota fuliginosa MF-IS2</name>
    <dbReference type="NCBI Taxonomy" id="1400762"/>
    <lineage>
        <taxon>Eukaryota</taxon>
        <taxon>Fungi</taxon>
        <taxon>Dikarya</taxon>
        <taxon>Basidiomycota</taxon>
        <taxon>Agaricomycotina</taxon>
        <taxon>Agaricomycetes</taxon>
        <taxon>Agaricomycetidae</taxon>
        <taxon>Agaricales</taxon>
        <taxon>Agaricineae</taxon>
        <taxon>Agaricaceae</taxon>
        <taxon>Macrolepiota</taxon>
    </lineage>
</organism>
<dbReference type="OrthoDB" id="3261666at2759"/>
<evidence type="ECO:0000313" key="4">
    <source>
        <dbReference type="Proteomes" id="UP000807342"/>
    </source>
</evidence>
<dbReference type="Proteomes" id="UP000807342">
    <property type="component" value="Unassembled WGS sequence"/>
</dbReference>
<feature type="non-terminal residue" evidence="3">
    <location>
        <position position="1"/>
    </location>
</feature>
<accession>A0A9P5XLH0</accession>
<evidence type="ECO:0000256" key="1">
    <source>
        <dbReference type="SAM" id="MobiDB-lite"/>
    </source>
</evidence>
<dbReference type="AlphaFoldDB" id="A0A9P5XLH0"/>
<evidence type="ECO:0000313" key="3">
    <source>
        <dbReference type="EMBL" id="KAF9452925.1"/>
    </source>
</evidence>
<keyword evidence="2" id="KW-1133">Transmembrane helix</keyword>
<name>A0A9P5XLH0_9AGAR</name>
<keyword evidence="4" id="KW-1185">Reference proteome</keyword>